<gene>
    <name evidence="3" type="ORF">Voc01_068140</name>
</gene>
<dbReference type="AlphaFoldDB" id="A0A8J3ZXG4"/>
<evidence type="ECO:0000313" key="4">
    <source>
        <dbReference type="Proteomes" id="UP000635606"/>
    </source>
</evidence>
<reference evidence="3" key="1">
    <citation type="submission" date="2021-01" db="EMBL/GenBank/DDBJ databases">
        <title>Whole genome shotgun sequence of Virgisporangium ochraceum NBRC 16418.</title>
        <authorList>
            <person name="Komaki H."/>
            <person name="Tamura T."/>
        </authorList>
    </citation>
    <scope>NUCLEOTIDE SEQUENCE</scope>
    <source>
        <strain evidence="3">NBRC 16418</strain>
    </source>
</reference>
<accession>A0A8J3ZXG4</accession>
<dbReference type="Proteomes" id="UP000635606">
    <property type="component" value="Unassembled WGS sequence"/>
</dbReference>
<feature type="transmembrane region" description="Helical" evidence="1">
    <location>
        <begin position="444"/>
        <end position="461"/>
    </location>
</feature>
<keyword evidence="2" id="KW-0732">Signal</keyword>
<organism evidence="3 4">
    <name type="scientific">Virgisporangium ochraceum</name>
    <dbReference type="NCBI Taxonomy" id="65505"/>
    <lineage>
        <taxon>Bacteria</taxon>
        <taxon>Bacillati</taxon>
        <taxon>Actinomycetota</taxon>
        <taxon>Actinomycetes</taxon>
        <taxon>Micromonosporales</taxon>
        <taxon>Micromonosporaceae</taxon>
        <taxon>Virgisporangium</taxon>
    </lineage>
</organism>
<proteinExistence type="predicted"/>
<keyword evidence="1" id="KW-0812">Transmembrane</keyword>
<feature type="transmembrane region" description="Helical" evidence="1">
    <location>
        <begin position="747"/>
        <end position="767"/>
    </location>
</feature>
<feature type="transmembrane region" description="Helical" evidence="1">
    <location>
        <begin position="481"/>
        <end position="501"/>
    </location>
</feature>
<comment type="caution">
    <text evidence="3">The sequence shown here is derived from an EMBL/GenBank/DDBJ whole genome shotgun (WGS) entry which is preliminary data.</text>
</comment>
<sequence>MTPWLRAPLLLFTRPGVAFALLAAAFVATLPAAAAPLFLSSARNAALSNQISQSCQWSAGAHVTATLGFGQLPPGTAAPGSPAELIAYRENKMAALKPEGLGDPVNSVWMTTGGASGTKDLGPVNVMTRDGFADHVRVDSGGTGPGVWLPNRFAEQNGLKVGDQFTIVGYSRSTVGAGGGTQAARNATVPVAAIYTDLRSFPLDPYWCAHRVLYEGEPGQEFSNRPIAPLVLMDEPTYMSQALAVSAPQIRHEADYLLRDPGLDVGRAADLAAGVEHMRQELQKDPMTNAGLTFIGYMSQYVPRTDLVRRSLVPPVVAITAAGVAVGLLVVAAAAMFWVQRRRRELTVLAAHGVGPVPLGFKALLEALPALVAGAALGWWSALLLVRNVGPSPVLTADARPRSLLAAAAALAAALAVVAVAAGMRSRWLTDVVTRHRRVQLFRLPWELLLVAAGVGAWFLLSDSTEVKADGFGTVAQVPGRLLIVPILVIIGLAAFGGRLGTRWLRRRARHPGSTRPALFLAGRRLSREAAIAAMLAGATAVPIAFAAYGATVNGSVRATLQAEAGFMVGADVVVTLAQPAAVPPSLADSTTEVTRVSGVLVGGVQTDILVIDPATFTRRSAWDDRPIGIADDEAMRIVRDGGAVGARPLKGGEQQLTYVGREYPSMRVTRVDLLMASQGSYPTMLVSRETAGDLVQRGTPQLWIHGDAAEIRKALAGSGLPVARIAVARELYGDTVFEAVTYTFDYLAALSLLTGLITAVGLLLYLESRAPAHRRGYALLRRMRLRPRSHRAALAVELSAPLVAGLAGGTALAFGIVSVVSDEFEINTTLPPGTVVAVPYPVLAVTAAAVAVIALLAIGYAQRRVGRATPAEVLREVA</sequence>
<feature type="transmembrane region" description="Helical" evidence="1">
    <location>
        <begin position="403"/>
        <end position="423"/>
    </location>
</feature>
<feature type="signal peptide" evidence="2">
    <location>
        <begin position="1"/>
        <end position="20"/>
    </location>
</feature>
<feature type="transmembrane region" description="Helical" evidence="1">
    <location>
        <begin position="316"/>
        <end position="339"/>
    </location>
</feature>
<dbReference type="RefSeq" id="WP_203931760.1">
    <property type="nucleotide sequence ID" value="NZ_BOPH01000093.1"/>
</dbReference>
<feature type="chain" id="PRO_5038875315" evidence="2">
    <location>
        <begin position="21"/>
        <end position="879"/>
    </location>
</feature>
<protein>
    <submittedName>
        <fullName evidence="3">Permease</fullName>
    </submittedName>
</protein>
<evidence type="ECO:0000256" key="2">
    <source>
        <dbReference type="SAM" id="SignalP"/>
    </source>
</evidence>
<dbReference type="EMBL" id="BOPH01000093">
    <property type="protein sequence ID" value="GIJ71897.1"/>
    <property type="molecule type" value="Genomic_DNA"/>
</dbReference>
<feature type="transmembrane region" description="Helical" evidence="1">
    <location>
        <begin position="841"/>
        <end position="862"/>
    </location>
</feature>
<keyword evidence="1" id="KW-1133">Transmembrane helix</keyword>
<feature type="transmembrane region" description="Helical" evidence="1">
    <location>
        <begin position="793"/>
        <end position="821"/>
    </location>
</feature>
<keyword evidence="1" id="KW-0472">Membrane</keyword>
<evidence type="ECO:0000313" key="3">
    <source>
        <dbReference type="EMBL" id="GIJ71897.1"/>
    </source>
</evidence>
<evidence type="ECO:0000256" key="1">
    <source>
        <dbReference type="SAM" id="Phobius"/>
    </source>
</evidence>
<feature type="transmembrane region" description="Helical" evidence="1">
    <location>
        <begin position="359"/>
        <end position="383"/>
    </location>
</feature>
<keyword evidence="4" id="KW-1185">Reference proteome</keyword>
<feature type="transmembrane region" description="Helical" evidence="1">
    <location>
        <begin position="530"/>
        <end position="551"/>
    </location>
</feature>
<name>A0A8J3ZXG4_9ACTN</name>